<accession>B0MUW6</accession>
<reference evidence="1" key="1">
    <citation type="submission" date="2007-10" db="EMBL/GenBank/DDBJ databases">
        <authorList>
            <person name="Fulton L."/>
            <person name="Clifton S."/>
            <person name="Fulton B."/>
            <person name="Xu J."/>
            <person name="Minx P."/>
            <person name="Pepin K.H."/>
            <person name="Johnson M."/>
            <person name="Thiruvilangam P."/>
            <person name="Bhonagiri V."/>
            <person name="Nash W.E."/>
            <person name="Mardis E.R."/>
            <person name="Wilson R.K."/>
        </authorList>
    </citation>
    <scope>NUCLEOTIDE SEQUENCE [LARGE SCALE GENOMIC DNA]</scope>
    <source>
        <strain evidence="1">DSM 17216</strain>
    </source>
</reference>
<dbReference type="AlphaFoldDB" id="B0MUW6"/>
<dbReference type="HOGENOM" id="CLU_2379864_0_0_10"/>
<proteinExistence type="predicted"/>
<organism evidence="1 2">
    <name type="scientific">Alistipes putredinis DSM 17216</name>
    <dbReference type="NCBI Taxonomy" id="445970"/>
    <lineage>
        <taxon>Bacteria</taxon>
        <taxon>Pseudomonadati</taxon>
        <taxon>Bacteroidota</taxon>
        <taxon>Bacteroidia</taxon>
        <taxon>Bacteroidales</taxon>
        <taxon>Rikenellaceae</taxon>
        <taxon>Alistipes</taxon>
    </lineage>
</organism>
<sequence length="94" mass="10840">MPYLAFVIFLRTFVTKLIYYSQESNFVDKVDFKGEFTIALKFISAKSFQNVIGTVRNNNATELPQKLCKKIIIIKDGSFFCPNTAAIFTKWSIR</sequence>
<name>B0MUW6_9BACT</name>
<dbReference type="Proteomes" id="UP000005819">
    <property type="component" value="Unassembled WGS sequence"/>
</dbReference>
<evidence type="ECO:0000313" key="1">
    <source>
        <dbReference type="EMBL" id="EDS03848.1"/>
    </source>
</evidence>
<keyword evidence="2" id="KW-1185">Reference proteome</keyword>
<dbReference type="EMBL" id="ABFK02000017">
    <property type="protein sequence ID" value="EDS03848.1"/>
    <property type="molecule type" value="Genomic_DNA"/>
</dbReference>
<comment type="caution">
    <text evidence="1">The sequence shown here is derived from an EMBL/GenBank/DDBJ whole genome shotgun (WGS) entry which is preliminary data.</text>
</comment>
<gene>
    <name evidence="1" type="ORF">ALIPUT_00905</name>
</gene>
<protein>
    <submittedName>
        <fullName evidence="1">Uncharacterized protein</fullName>
    </submittedName>
</protein>
<reference evidence="1" key="2">
    <citation type="submission" date="2013-09" db="EMBL/GenBank/DDBJ databases">
        <title>Draft genome sequence of Alistipes putredinis (DSM 17216).</title>
        <authorList>
            <person name="Sudarsanam P."/>
            <person name="Ley R."/>
            <person name="Guruge J."/>
            <person name="Turnbaugh P.J."/>
            <person name="Mahowald M."/>
            <person name="Liep D."/>
            <person name="Gordon J."/>
        </authorList>
    </citation>
    <scope>NUCLEOTIDE SEQUENCE</scope>
    <source>
        <strain evidence="1">DSM 17216</strain>
    </source>
</reference>
<evidence type="ECO:0000313" key="2">
    <source>
        <dbReference type="Proteomes" id="UP000005819"/>
    </source>
</evidence>